<dbReference type="InterPro" id="IPR057326">
    <property type="entry name" value="KR_dom"/>
</dbReference>
<dbReference type="PROSITE" id="PS50075">
    <property type="entry name" value="CARRIER"/>
    <property type="match status" value="1"/>
</dbReference>
<comment type="caution">
    <text evidence="11">The sequence shown here is derived from an EMBL/GenBank/DDBJ whole genome shotgun (WGS) entry which is preliminary data.</text>
</comment>
<dbReference type="SUPFAM" id="SSF55048">
    <property type="entry name" value="Probable ACP-binding domain of malonyl-CoA ACP transacylase"/>
    <property type="match status" value="1"/>
</dbReference>
<evidence type="ECO:0000313" key="12">
    <source>
        <dbReference type="Proteomes" id="UP000756710"/>
    </source>
</evidence>
<dbReference type="InterPro" id="IPR020806">
    <property type="entry name" value="PKS_PP-bd"/>
</dbReference>
<dbReference type="PROSITE" id="PS00012">
    <property type="entry name" value="PHOSPHOPANTETHEINE"/>
    <property type="match status" value="1"/>
</dbReference>
<dbReference type="RefSeq" id="WP_209468681.1">
    <property type="nucleotide sequence ID" value="NZ_BAABDR010000025.1"/>
</dbReference>
<feature type="region of interest" description="Disordered" evidence="8">
    <location>
        <begin position="1576"/>
        <end position="1596"/>
    </location>
</feature>
<keyword evidence="7" id="KW-0012">Acyltransferase</keyword>
<reference evidence="11 12" key="1">
    <citation type="submission" date="2021-03" db="EMBL/GenBank/DDBJ databases">
        <title>Genomic Encyclopedia of Type Strains, Phase IV (KMG-IV): sequencing the most valuable type-strain genomes for metagenomic binning, comparative biology and taxonomic classification.</title>
        <authorList>
            <person name="Goeker M."/>
        </authorList>
    </citation>
    <scope>NUCLEOTIDE SEQUENCE [LARGE SCALE GENOMIC DNA]</scope>
    <source>
        <strain evidence="11 12">DSM 41954</strain>
    </source>
</reference>
<dbReference type="Gene3D" id="3.40.50.720">
    <property type="entry name" value="NAD(P)-binding Rossmann-like Domain"/>
    <property type="match status" value="1"/>
</dbReference>
<dbReference type="InterPro" id="IPR014031">
    <property type="entry name" value="Ketoacyl_synth_C"/>
</dbReference>
<dbReference type="PROSITE" id="PS00606">
    <property type="entry name" value="KS3_1"/>
    <property type="match status" value="1"/>
</dbReference>
<dbReference type="SUPFAM" id="SSF47336">
    <property type="entry name" value="ACP-like"/>
    <property type="match status" value="1"/>
</dbReference>
<keyword evidence="3" id="KW-0597">Phosphoprotein</keyword>
<evidence type="ECO:0000256" key="1">
    <source>
        <dbReference type="ARBA" id="ARBA00001957"/>
    </source>
</evidence>
<protein>
    <submittedName>
        <fullName evidence="11">Acyl transferase domain-containing protein/acyl carrier protein</fullName>
    </submittedName>
</protein>
<dbReference type="InterPro" id="IPR014043">
    <property type="entry name" value="Acyl_transferase_dom"/>
</dbReference>
<dbReference type="InterPro" id="IPR001227">
    <property type="entry name" value="Ac_transferase_dom_sf"/>
</dbReference>
<sequence>MANENEEKLLTYLKRVSTDLKQARDRLERIEADEREPIAVVSMGCRFPGGVRSPEDLWRLVAEGRDAISEFPANRGWDVEGLYDPDPGRSGTCNTREGGFVHDADQFDPAFFGISPREALAMDPQQRLLLEVSWEAIERGGIDPLSLKGTRAGVYVGLASFQYGGDPQYAPRSVEGHLLIGNVSSVASGRISYTLGLEGPAITLDTACSSSLVTMHLAAQALRRGECSLALAGGVAVMATPGVFVEFSHQRGLAANGRCKSFAAGADGTGWGEGAGMVLLERLSDARRNGHPVLAVLRSSAMNQDGASNGLAAPNGPAQRRVIEAALTAAGLTVDDVDAVEAHGTGTALGDPIEAGALLATYGKGRASGQPLWLGSLKSNIGHTQAAAGVGGVIKTVMALRHGTLPKTLHVEQASPAVNWSSGAVELLSEAREWPERGRPRRAGVSAFGVSGTNAHVILEQAPPAGEDEAAGAPALDAPELAAPAFVAPAFAAPALDGTALGGSAVPWVLSGRSEAALRAQAERLLAHLHERPEVSPADVGHSLATGRSAFEYRAAAVGADRSQLLGHLEALASGGVSAGVVRGEGAAVPEARPVFVFPGQGSQWVGMAVELLDASPVFAGRLAECEAALSGFVDWSLTEVLRGAGPGLERVDVVQPALWAVMVSLAEVWRACGVVPVAVVGHSQGEIAAAVVAGALSLEDGARVVALRSQAIARGLAGHGGMMSVSLPVDEVRERIAAWDGRISVAAVNGPGAMVVSGEPEALRELQVECEAEDVRAKLIPVDYASHSAQVEKIHDELLRILAPIRPRTSRIVFHSTVTGEPLDTAGLDAAYWARNLRETVRLEAATRALLTSGHRLFVEVSPHPVLAAAIEATVEAAEGSAAVIGTLRREEGGPERMLLSLAQGYVHGAEVDWRGLFAGRGARRVDLPTYAFQRIRYWVDPLTRPVTEAATGPAEAEFWTAVEKADLDALTATLGAAADAPLSEVLPLLSSWRSRLSDQAMLDSWRYRIGWQPLDGERTATLPARLLMVLPAEAGAVEAGFASSGAAVFGSANSGAAVTGAANSRAAVTRAVEAGPATTEPVTAAAAFTAAALAGPATTGSATTGSATTGSATTGSATTATAFTAAAFTGPAATEAITAGLAELGVEVVPIRVGPYDTDRTRLAARITEALGDAGAPGGVVSLLALDEAPHPEHPDVPTGFATTLDLVRALGEAGVDAPLWCVTRGAVSTSGADRLEAPAQALVWGLGSAVALEHPQRWGGLIDLPGTLDEGALRALARALTGQDGEDQLAIRASGTLARRLRRAGATRSAERWQPRGTVLITGGTGGVGAQIARGLVDKGAEHVVLVSRRGPQAPGAAALEAELTERGARVTVAACDVADREALAHLLDQVVGDGADHPLTAVVHAAGALDDATVDALTPERIEAVLRPKVAGARHLHELTRDRGRDRGRGRALDLDAFVLISSIAGTVGAAGQGNYAAASAYLDALAQLRRADGLPATSVAWSAWAGGGMIDGEVADQLRRRGAPPIDGARALELLRQTVARGDGLLVAADIDWGRFAPALSTTRPLPLLADLPEAGGTGQDPAGAEREAAGGAAGLRTRLAELGPADRHTALVELVSEQAAAALGYADAGAVETGRAFKELGFDSLTAVDLRNRLNAATGLRLPVTLVFDYPTADDLAVLLREELLPSGGESVDTVALAELDRVQSTLAALELDDIESATDDDMFELLDGMFELLGRDLTA</sequence>
<evidence type="ECO:0000256" key="2">
    <source>
        <dbReference type="ARBA" id="ARBA00022450"/>
    </source>
</evidence>
<keyword evidence="5" id="KW-0045">Antibiotic biosynthesis</keyword>
<dbReference type="InterPro" id="IPR013968">
    <property type="entry name" value="PKS_KR"/>
</dbReference>
<dbReference type="SMART" id="SM01294">
    <property type="entry name" value="PKS_PP_betabranch"/>
    <property type="match status" value="1"/>
</dbReference>
<dbReference type="Pfam" id="PF02801">
    <property type="entry name" value="Ketoacyl-synt_C"/>
    <property type="match status" value="1"/>
</dbReference>
<organism evidence="11 12">
    <name type="scientific">Streptomyces iranensis</name>
    <dbReference type="NCBI Taxonomy" id="576784"/>
    <lineage>
        <taxon>Bacteria</taxon>
        <taxon>Bacillati</taxon>
        <taxon>Actinomycetota</taxon>
        <taxon>Actinomycetes</taxon>
        <taxon>Kitasatosporales</taxon>
        <taxon>Streptomycetaceae</taxon>
        <taxon>Streptomyces</taxon>
        <taxon>Streptomyces violaceusniger group</taxon>
    </lineage>
</organism>
<evidence type="ECO:0000259" key="9">
    <source>
        <dbReference type="PROSITE" id="PS50075"/>
    </source>
</evidence>
<dbReference type="PANTHER" id="PTHR43775:SF51">
    <property type="entry name" value="INACTIVE PHENOLPHTHIOCEROL SYNTHESIS POLYKETIDE SYNTHASE TYPE I PKS1-RELATED"/>
    <property type="match status" value="1"/>
</dbReference>
<dbReference type="SMART" id="SM00822">
    <property type="entry name" value="PKS_KR"/>
    <property type="match status" value="1"/>
</dbReference>
<accession>A0ABS4MQI5</accession>
<dbReference type="CDD" id="cd08952">
    <property type="entry name" value="KR_1_SDR_x"/>
    <property type="match status" value="1"/>
</dbReference>
<dbReference type="Gene3D" id="3.30.70.3290">
    <property type="match status" value="1"/>
</dbReference>
<evidence type="ECO:0000256" key="4">
    <source>
        <dbReference type="ARBA" id="ARBA00022679"/>
    </source>
</evidence>
<dbReference type="Pfam" id="PF22621">
    <property type="entry name" value="CurL-like_PKS_C"/>
    <property type="match status" value="1"/>
</dbReference>
<dbReference type="Pfam" id="PF08990">
    <property type="entry name" value="Docking"/>
    <property type="match status" value="1"/>
</dbReference>
<dbReference type="Pfam" id="PF00109">
    <property type="entry name" value="ketoacyl-synt"/>
    <property type="match status" value="1"/>
</dbReference>
<dbReference type="InterPro" id="IPR014030">
    <property type="entry name" value="Ketoacyl_synth_N"/>
</dbReference>
<dbReference type="SMART" id="SM00827">
    <property type="entry name" value="PKS_AT"/>
    <property type="match status" value="1"/>
</dbReference>
<dbReference type="InterPro" id="IPR016036">
    <property type="entry name" value="Malonyl_transacylase_ACP-bd"/>
</dbReference>
<proteinExistence type="predicted"/>
<gene>
    <name evidence="11" type="ORF">J2Z30_002995</name>
</gene>
<evidence type="ECO:0000259" key="10">
    <source>
        <dbReference type="PROSITE" id="PS52004"/>
    </source>
</evidence>
<dbReference type="SUPFAM" id="SSF53901">
    <property type="entry name" value="Thiolase-like"/>
    <property type="match status" value="1"/>
</dbReference>
<keyword evidence="12" id="KW-1185">Reference proteome</keyword>
<evidence type="ECO:0000256" key="6">
    <source>
        <dbReference type="ARBA" id="ARBA00023268"/>
    </source>
</evidence>
<dbReference type="InterPro" id="IPR050091">
    <property type="entry name" value="PKS_NRPS_Biosynth_Enz"/>
</dbReference>
<dbReference type="EMBL" id="JAGGLR010000007">
    <property type="protein sequence ID" value="MBP2061979.1"/>
    <property type="molecule type" value="Genomic_DNA"/>
</dbReference>
<dbReference type="CDD" id="cd00833">
    <property type="entry name" value="PKS"/>
    <property type="match status" value="1"/>
</dbReference>
<dbReference type="Proteomes" id="UP000756710">
    <property type="component" value="Unassembled WGS sequence"/>
</dbReference>
<dbReference type="PANTHER" id="PTHR43775">
    <property type="entry name" value="FATTY ACID SYNTHASE"/>
    <property type="match status" value="1"/>
</dbReference>
<dbReference type="InterPro" id="IPR009081">
    <property type="entry name" value="PP-bd_ACP"/>
</dbReference>
<dbReference type="GO" id="GO:0016740">
    <property type="term" value="F:transferase activity"/>
    <property type="evidence" value="ECO:0007669"/>
    <property type="project" value="UniProtKB-KW"/>
</dbReference>
<dbReference type="InterPro" id="IPR020841">
    <property type="entry name" value="PKS_Beta-ketoAc_synthase_dom"/>
</dbReference>
<evidence type="ECO:0000256" key="8">
    <source>
        <dbReference type="SAM" id="MobiDB-lite"/>
    </source>
</evidence>
<evidence type="ECO:0000256" key="3">
    <source>
        <dbReference type="ARBA" id="ARBA00022553"/>
    </source>
</evidence>
<feature type="domain" description="Ketosynthase family 3 (KS3)" evidence="10">
    <location>
        <begin position="35"/>
        <end position="461"/>
    </location>
</feature>
<dbReference type="Pfam" id="PF00698">
    <property type="entry name" value="Acyl_transf_1"/>
    <property type="match status" value="1"/>
</dbReference>
<dbReference type="InterPro" id="IPR041618">
    <property type="entry name" value="PKS_DE"/>
</dbReference>
<dbReference type="InterPro" id="IPR006162">
    <property type="entry name" value="Ppantetheine_attach_site"/>
</dbReference>
<dbReference type="Pfam" id="PF08659">
    <property type="entry name" value="KR"/>
    <property type="match status" value="1"/>
</dbReference>
<dbReference type="Pfam" id="PF18369">
    <property type="entry name" value="PKS_DE"/>
    <property type="match status" value="1"/>
</dbReference>
<dbReference type="SMART" id="SM00823">
    <property type="entry name" value="PKS_PP"/>
    <property type="match status" value="1"/>
</dbReference>
<dbReference type="InterPro" id="IPR016035">
    <property type="entry name" value="Acyl_Trfase/lysoPLipase"/>
</dbReference>
<evidence type="ECO:0000256" key="7">
    <source>
        <dbReference type="ARBA" id="ARBA00023315"/>
    </source>
</evidence>
<dbReference type="Gene3D" id="3.40.47.10">
    <property type="match status" value="1"/>
</dbReference>
<dbReference type="InterPro" id="IPR015083">
    <property type="entry name" value="NorB/c/GfsB-D-like_docking"/>
</dbReference>
<feature type="domain" description="Carrier" evidence="9">
    <location>
        <begin position="1615"/>
        <end position="1690"/>
    </location>
</feature>
<dbReference type="SUPFAM" id="SSF51735">
    <property type="entry name" value="NAD(P)-binding Rossmann-fold domains"/>
    <property type="match status" value="2"/>
</dbReference>
<dbReference type="PROSITE" id="PS52004">
    <property type="entry name" value="KS3_2"/>
    <property type="match status" value="1"/>
</dbReference>
<dbReference type="InterPro" id="IPR018201">
    <property type="entry name" value="Ketoacyl_synth_AS"/>
</dbReference>
<dbReference type="InterPro" id="IPR036736">
    <property type="entry name" value="ACP-like_sf"/>
</dbReference>
<dbReference type="InterPro" id="IPR016039">
    <property type="entry name" value="Thiolase-like"/>
</dbReference>
<evidence type="ECO:0000313" key="11">
    <source>
        <dbReference type="EMBL" id="MBP2061979.1"/>
    </source>
</evidence>
<keyword evidence="6" id="KW-0511">Multifunctional enzyme</keyword>
<dbReference type="SUPFAM" id="SSF52151">
    <property type="entry name" value="FabD/lysophospholipase-like"/>
    <property type="match status" value="1"/>
</dbReference>
<dbReference type="InterPro" id="IPR036291">
    <property type="entry name" value="NAD(P)-bd_dom_sf"/>
</dbReference>
<dbReference type="Gene3D" id="3.40.366.10">
    <property type="entry name" value="Malonyl-Coenzyme A Acyl Carrier Protein, domain 2"/>
    <property type="match status" value="1"/>
</dbReference>
<dbReference type="SMART" id="SM00825">
    <property type="entry name" value="PKS_KS"/>
    <property type="match status" value="1"/>
</dbReference>
<keyword evidence="2" id="KW-0596">Phosphopantetheine</keyword>
<dbReference type="Pfam" id="PF00550">
    <property type="entry name" value="PP-binding"/>
    <property type="match status" value="1"/>
</dbReference>
<evidence type="ECO:0000256" key="5">
    <source>
        <dbReference type="ARBA" id="ARBA00023194"/>
    </source>
</evidence>
<name>A0ABS4MQI5_9ACTN</name>
<dbReference type="Gene3D" id="6.10.140.1830">
    <property type="match status" value="1"/>
</dbReference>
<comment type="cofactor">
    <cofactor evidence="1">
        <name>pantetheine 4'-phosphate</name>
        <dbReference type="ChEBI" id="CHEBI:47942"/>
    </cofactor>
</comment>
<keyword evidence="4 11" id="KW-0808">Transferase</keyword>
<dbReference type="Gene3D" id="1.10.1200.10">
    <property type="entry name" value="ACP-like"/>
    <property type="match status" value="1"/>
</dbReference>